<protein>
    <recommendedName>
        <fullName evidence="4">TnsA endonuclease N-terminal domain-containing protein</fullName>
    </recommendedName>
</protein>
<name>A0A4Y3KV40_9CELL</name>
<feature type="region of interest" description="Disordered" evidence="1">
    <location>
        <begin position="210"/>
        <end position="235"/>
    </location>
</feature>
<evidence type="ECO:0000313" key="2">
    <source>
        <dbReference type="EMBL" id="GEA86728.1"/>
    </source>
</evidence>
<gene>
    <name evidence="2" type="ORF">CCE01nite_06770</name>
</gene>
<dbReference type="AlphaFoldDB" id="A0A4Y3KV40"/>
<comment type="caution">
    <text evidence="2">The sequence shown here is derived from an EMBL/GenBank/DDBJ whole genome shotgun (WGS) entry which is preliminary data.</text>
</comment>
<dbReference type="NCBIfam" id="NF033179">
    <property type="entry name" value="TnsA_like_Actin"/>
    <property type="match status" value="1"/>
</dbReference>
<dbReference type="Proteomes" id="UP000317046">
    <property type="component" value="Unassembled WGS sequence"/>
</dbReference>
<evidence type="ECO:0000256" key="1">
    <source>
        <dbReference type="SAM" id="MobiDB-lite"/>
    </source>
</evidence>
<sequence length="235" mass="26810">MSSYSCRKSSDLSFCHRSVISMSRCHRLVTCHADRMTIEALLQTEVQYVTDAGDPVVTSLRLLDGDRALHGLPVRKIWSHKGQTHYPGFFWSDTTGRHVEYESRMELDRMWLADFDRDVHWIAAQPLWFCGRDGEALRRHAPDLLLGTRSGGFTLVDVKPQAFAGRPEVRAVFDWTARLCDAKGWRYEVWTGAGPVYLANVRWLGGAPRRGRVDRGARGSTRRVDDHRAVRGRLT</sequence>
<dbReference type="InterPro" id="IPR048000">
    <property type="entry name" value="TnsA-like"/>
</dbReference>
<keyword evidence="3" id="KW-1185">Reference proteome</keyword>
<proteinExistence type="predicted"/>
<reference evidence="2" key="1">
    <citation type="submission" date="2019-06" db="EMBL/GenBank/DDBJ databases">
        <title>Whole genome shotgun sequence of Cellulomonas cellasea NBRC 3753.</title>
        <authorList>
            <person name="Hosoyama A."/>
            <person name="Uohara A."/>
            <person name="Ohji S."/>
            <person name="Ichikawa N."/>
        </authorList>
    </citation>
    <scope>NUCLEOTIDE SEQUENCE [LARGE SCALE GENOMIC DNA]</scope>
    <source>
        <strain evidence="2">NBRC 3753</strain>
    </source>
</reference>
<dbReference type="EMBL" id="BJLR01000009">
    <property type="protein sequence ID" value="GEA86728.1"/>
    <property type="molecule type" value="Genomic_DNA"/>
</dbReference>
<organism evidence="2 3">
    <name type="scientific">Cellulomonas cellasea</name>
    <dbReference type="NCBI Taxonomy" id="43670"/>
    <lineage>
        <taxon>Bacteria</taxon>
        <taxon>Bacillati</taxon>
        <taxon>Actinomycetota</taxon>
        <taxon>Actinomycetes</taxon>
        <taxon>Micrococcales</taxon>
        <taxon>Cellulomonadaceae</taxon>
        <taxon>Cellulomonas</taxon>
    </lineage>
</organism>
<evidence type="ECO:0008006" key="4">
    <source>
        <dbReference type="Google" id="ProtNLM"/>
    </source>
</evidence>
<evidence type="ECO:0000313" key="3">
    <source>
        <dbReference type="Proteomes" id="UP000317046"/>
    </source>
</evidence>
<accession>A0A4Y3KV40</accession>
<feature type="compositionally biased region" description="Basic and acidic residues" evidence="1">
    <location>
        <begin position="211"/>
        <end position="229"/>
    </location>
</feature>